<dbReference type="AlphaFoldDB" id="A0A2A2FCV4"/>
<dbReference type="SMR" id="A0A2A2FCV4"/>
<evidence type="ECO:0000313" key="3">
    <source>
        <dbReference type="Proteomes" id="UP000218896"/>
    </source>
</evidence>
<dbReference type="GO" id="GO:0071949">
    <property type="term" value="F:FAD binding"/>
    <property type="evidence" value="ECO:0007669"/>
    <property type="project" value="InterPro"/>
</dbReference>
<dbReference type="PROSITE" id="PS50925">
    <property type="entry name" value="BLUF"/>
    <property type="match status" value="1"/>
</dbReference>
<feature type="domain" description="BLUF" evidence="1">
    <location>
        <begin position="33"/>
        <end position="129"/>
    </location>
</feature>
<dbReference type="InterPro" id="IPR036046">
    <property type="entry name" value="Acylphosphatase-like_dom_sf"/>
</dbReference>
<evidence type="ECO:0000313" key="2">
    <source>
        <dbReference type="EMBL" id="PAU82449.1"/>
    </source>
</evidence>
<protein>
    <submittedName>
        <fullName evidence="2">Blue light sensor protein</fullName>
    </submittedName>
</protein>
<dbReference type="Proteomes" id="UP000218896">
    <property type="component" value="Unassembled WGS sequence"/>
</dbReference>
<proteinExistence type="predicted"/>
<dbReference type="GO" id="GO:0009882">
    <property type="term" value="F:blue light photoreceptor activity"/>
    <property type="evidence" value="ECO:0007669"/>
    <property type="project" value="InterPro"/>
</dbReference>
<sequence length="192" mass="21485">MRYQKQSRSAVRSYGFPSTTATQSEVPVSNAALVRLTYASTATFEPNESGGIEVSVGQILAESRRNNKKRRIGGVLHYGNGYFFQCLEGERDAVSDCYQRISGDSRHRDVKALSFEDIDQRMFPDWSMKYLPVADEVSRLLAKRNQAFNPYAFDDAMVSELLEACAQGKDPTEATAGTKPKPPLWKRLFGKA</sequence>
<dbReference type="SMART" id="SM01034">
    <property type="entry name" value="BLUF"/>
    <property type="match status" value="1"/>
</dbReference>
<evidence type="ECO:0000259" key="1">
    <source>
        <dbReference type="PROSITE" id="PS50925"/>
    </source>
</evidence>
<dbReference type="Gene3D" id="3.30.70.100">
    <property type="match status" value="1"/>
</dbReference>
<comment type="caution">
    <text evidence="2">The sequence shown here is derived from an EMBL/GenBank/DDBJ whole genome shotgun (WGS) entry which is preliminary data.</text>
</comment>
<keyword evidence="3" id="KW-1185">Reference proteome</keyword>
<name>A0A2A2FCV4_9GAMM</name>
<reference evidence="2 3" key="1">
    <citation type="submission" date="2017-08" db="EMBL/GenBank/DDBJ databases">
        <title>Halovibrio sewagensis sp. nov., isolated from wastewater of high salinity.</title>
        <authorList>
            <person name="Dong X."/>
            <person name="Zhang G."/>
        </authorList>
    </citation>
    <scope>NUCLEOTIDE SEQUENCE [LARGE SCALE GENOMIC DNA]</scope>
    <source>
        <strain evidence="2 3">YL5-2</strain>
    </source>
</reference>
<organism evidence="2 3">
    <name type="scientific">Halovibrio salipaludis</name>
    <dbReference type="NCBI Taxonomy" id="2032626"/>
    <lineage>
        <taxon>Bacteria</taxon>
        <taxon>Pseudomonadati</taxon>
        <taxon>Pseudomonadota</taxon>
        <taxon>Gammaproteobacteria</taxon>
        <taxon>Oceanospirillales</taxon>
        <taxon>Halomonadaceae</taxon>
        <taxon>Halovibrio</taxon>
    </lineage>
</organism>
<gene>
    <name evidence="2" type="ORF">CK501_04735</name>
</gene>
<accession>A0A2A2FCV4</accession>
<dbReference type="SUPFAM" id="SSF54975">
    <property type="entry name" value="Acylphosphatase/BLUF domain-like"/>
    <property type="match status" value="1"/>
</dbReference>
<dbReference type="EMBL" id="NSKD01000001">
    <property type="protein sequence ID" value="PAU82449.1"/>
    <property type="molecule type" value="Genomic_DNA"/>
</dbReference>
<dbReference type="OrthoDB" id="557705at2"/>
<dbReference type="Pfam" id="PF04940">
    <property type="entry name" value="BLUF"/>
    <property type="match status" value="1"/>
</dbReference>
<dbReference type="InterPro" id="IPR007024">
    <property type="entry name" value="BLUF_domain"/>
</dbReference>